<reference evidence="2" key="1">
    <citation type="submission" date="2015-07" db="EMBL/GenBank/DDBJ databases">
        <authorList>
            <person name="Ju K.-S."/>
            <person name="Doroghazi J.R."/>
            <person name="Metcalf W.W."/>
        </authorList>
    </citation>
    <scope>NUCLEOTIDE SEQUENCE [LARGE SCALE GENOMIC DNA]</scope>
    <source>
        <strain evidence="2">NRRL 2290</strain>
    </source>
</reference>
<dbReference type="PATRIC" id="fig|67356.5.peg.7956"/>
<dbReference type="AlphaFoldDB" id="A0A0L8KUC1"/>
<protein>
    <submittedName>
        <fullName evidence="1">Uncharacterized protein</fullName>
    </submittedName>
</protein>
<accession>A0A0L8KUC1</accession>
<organism evidence="1 2">
    <name type="scientific">Streptomyces resistomycificus</name>
    <dbReference type="NCBI Taxonomy" id="67356"/>
    <lineage>
        <taxon>Bacteria</taxon>
        <taxon>Bacillati</taxon>
        <taxon>Actinomycetota</taxon>
        <taxon>Actinomycetes</taxon>
        <taxon>Kitasatosporales</taxon>
        <taxon>Streptomycetaceae</taxon>
        <taxon>Streptomyces</taxon>
        <taxon>Streptomyces aurantiacus group</taxon>
    </lineage>
</organism>
<dbReference type="OrthoDB" id="3871343at2"/>
<dbReference type="RefSeq" id="WP_030042326.1">
    <property type="nucleotide sequence ID" value="NZ_KL575614.1"/>
</dbReference>
<gene>
    <name evidence="1" type="ORF">ADK37_37195</name>
</gene>
<evidence type="ECO:0000313" key="2">
    <source>
        <dbReference type="Proteomes" id="UP000037251"/>
    </source>
</evidence>
<keyword evidence="2" id="KW-1185">Reference proteome</keyword>
<proteinExistence type="predicted"/>
<name>A0A0L8KUC1_9ACTN</name>
<dbReference type="Proteomes" id="UP000037251">
    <property type="component" value="Unassembled WGS sequence"/>
</dbReference>
<comment type="caution">
    <text evidence="1">The sequence shown here is derived from an EMBL/GenBank/DDBJ whole genome shotgun (WGS) entry which is preliminary data.</text>
</comment>
<sequence length="160" mass="17834">MQYVNLDAQVGDLSGVLDPAGYLSHLPSISGDLPPGARAFATDTDHYDFLSRRCVKDLTLRAVRGAGGEEMAVEFQHNCWKHERDLLIRYAGVSSFIIDPADEDRGTDLGTVVLDEILPHRDGCSHEIACWDSTLTIVCRDLKATWTETICSARRRRDRS</sequence>
<evidence type="ECO:0000313" key="1">
    <source>
        <dbReference type="EMBL" id="KOG29344.1"/>
    </source>
</evidence>
<dbReference type="EMBL" id="LGUS01000222">
    <property type="protein sequence ID" value="KOG29344.1"/>
    <property type="molecule type" value="Genomic_DNA"/>
</dbReference>
<dbReference type="eggNOG" id="ENOG5033Y0X">
    <property type="taxonomic scope" value="Bacteria"/>
</dbReference>